<dbReference type="Proteomes" id="UP000663833">
    <property type="component" value="Unassembled WGS sequence"/>
</dbReference>
<comment type="caution">
    <text evidence="2">The sequence shown here is derived from an EMBL/GenBank/DDBJ whole genome shotgun (WGS) entry which is preliminary data.</text>
</comment>
<dbReference type="PANTHER" id="PTHR37984">
    <property type="entry name" value="PROTEIN CBG26694"/>
    <property type="match status" value="1"/>
</dbReference>
<dbReference type="Proteomes" id="UP000663825">
    <property type="component" value="Unassembled WGS sequence"/>
</dbReference>
<dbReference type="InterPro" id="IPR036397">
    <property type="entry name" value="RNaseH_sf"/>
</dbReference>
<accession>A0A817R1G2</accession>
<dbReference type="InterPro" id="IPR012337">
    <property type="entry name" value="RNaseH-like_sf"/>
</dbReference>
<organism evidence="2 8">
    <name type="scientific">Rotaria socialis</name>
    <dbReference type="NCBI Taxonomy" id="392032"/>
    <lineage>
        <taxon>Eukaryota</taxon>
        <taxon>Metazoa</taxon>
        <taxon>Spiralia</taxon>
        <taxon>Gnathifera</taxon>
        <taxon>Rotifera</taxon>
        <taxon>Eurotatoria</taxon>
        <taxon>Bdelloidea</taxon>
        <taxon>Philodinida</taxon>
        <taxon>Philodinidae</taxon>
        <taxon>Rotaria</taxon>
    </lineage>
</organism>
<dbReference type="Proteomes" id="UP000663851">
    <property type="component" value="Unassembled WGS sequence"/>
</dbReference>
<dbReference type="Gene3D" id="1.10.340.70">
    <property type="match status" value="1"/>
</dbReference>
<dbReference type="SUPFAM" id="SSF53098">
    <property type="entry name" value="Ribonuclease H-like"/>
    <property type="match status" value="1"/>
</dbReference>
<evidence type="ECO:0000313" key="6">
    <source>
        <dbReference type="EMBL" id="CAF4405751.1"/>
    </source>
</evidence>
<dbReference type="Proteomes" id="UP000663848">
    <property type="component" value="Unassembled WGS sequence"/>
</dbReference>
<dbReference type="Pfam" id="PF00665">
    <property type="entry name" value="rve"/>
    <property type="match status" value="1"/>
</dbReference>
<gene>
    <name evidence="4" type="ORF">GRG538_LOCUS25522</name>
    <name evidence="6" type="ORF">HFQ381_LOCUS20420</name>
    <name evidence="2" type="ORF">LUA448_LOCUS4259</name>
    <name evidence="7" type="ORF">QYT958_LOCUS11706</name>
    <name evidence="3" type="ORF">TIS948_LOCUS28592</name>
    <name evidence="5" type="ORF">UJA718_LOCUS8097</name>
</gene>
<dbReference type="EMBL" id="CAJOBP010000842">
    <property type="protein sequence ID" value="CAF4227085.1"/>
    <property type="molecule type" value="Genomic_DNA"/>
</dbReference>
<dbReference type="InterPro" id="IPR001584">
    <property type="entry name" value="Integrase_cat-core"/>
</dbReference>
<evidence type="ECO:0000259" key="1">
    <source>
        <dbReference type="PROSITE" id="PS50994"/>
    </source>
</evidence>
<dbReference type="Gene3D" id="3.30.420.10">
    <property type="entry name" value="Ribonuclease H-like superfamily/Ribonuclease H"/>
    <property type="match status" value="1"/>
</dbReference>
<dbReference type="EMBL" id="CAJOBO010001743">
    <property type="protein sequence ID" value="CAF4405751.1"/>
    <property type="molecule type" value="Genomic_DNA"/>
</dbReference>
<evidence type="ECO:0000313" key="4">
    <source>
        <dbReference type="EMBL" id="CAF3657081.1"/>
    </source>
</evidence>
<dbReference type="EMBL" id="CAJNXB010005138">
    <property type="protein sequence ID" value="CAF3411061.1"/>
    <property type="molecule type" value="Genomic_DNA"/>
</dbReference>
<dbReference type="GO" id="GO:0003676">
    <property type="term" value="F:nucleic acid binding"/>
    <property type="evidence" value="ECO:0007669"/>
    <property type="project" value="InterPro"/>
</dbReference>
<dbReference type="EMBL" id="CAJOBR010001379">
    <property type="protein sequence ID" value="CAF4603330.1"/>
    <property type="molecule type" value="Genomic_DNA"/>
</dbReference>
<dbReference type="AlphaFoldDB" id="A0A817R1G2"/>
<proteinExistence type="predicted"/>
<evidence type="ECO:0000313" key="2">
    <source>
        <dbReference type="EMBL" id="CAF3241019.1"/>
    </source>
</evidence>
<protein>
    <recommendedName>
        <fullName evidence="1">Integrase catalytic domain-containing protein</fullName>
    </recommendedName>
</protein>
<dbReference type="InterPro" id="IPR050951">
    <property type="entry name" value="Retrovirus_Pol_polyprotein"/>
</dbReference>
<dbReference type="PANTHER" id="PTHR37984:SF5">
    <property type="entry name" value="PROTEIN NYNRIN-LIKE"/>
    <property type="match status" value="1"/>
</dbReference>
<dbReference type="EMBL" id="CAJNYT010004356">
    <property type="protein sequence ID" value="CAF3657081.1"/>
    <property type="molecule type" value="Genomic_DNA"/>
</dbReference>
<dbReference type="GO" id="GO:0015074">
    <property type="term" value="P:DNA integration"/>
    <property type="evidence" value="ECO:0007669"/>
    <property type="project" value="InterPro"/>
</dbReference>
<evidence type="ECO:0000313" key="8">
    <source>
        <dbReference type="Proteomes" id="UP000663833"/>
    </source>
</evidence>
<dbReference type="PROSITE" id="PS50994">
    <property type="entry name" value="INTEGRASE"/>
    <property type="match status" value="1"/>
</dbReference>
<evidence type="ECO:0000313" key="5">
    <source>
        <dbReference type="EMBL" id="CAF4227085.1"/>
    </source>
</evidence>
<sequence length="464" mass="54550">MEIFYKNLDFHIQNRHQKFRAKYVIKKEMYKDIILVLRDGWGDPQFKHWVQKHFTLVENSNENIVFSTGTDSRPVVTYEEFYTKLYECHTLVGHHGRDKTWKEVKAKYSWIPYDVVTIFIKLCDLCCNRQNFTKSPVIKSIVSIGYLTRIQMSVIDMSNNPDGKFKWILRVKDHFSKFLWAYPLESKEAESVAEKLLNQFYTFGPPCILQSDNGKEFVAQLIKEMRKTWTDLVIINGRSPHSHTRILIEYDNHTLEMAVGTWMQHNHTDNWSKGLGPIVYEINTSIAKITKKTPYEVIFREGLRSNFELWKVMNQSGIEDEENLPDNFIRKLNGYDDLNDLQNSNTQLNTFDERNQTFHLTLQPQTSILASVANNFASTHNTLAETHQTATINSPSNYPGLNDNTTTQDFFMENNDTDIHNHRYEAFREQEENNYSKSVAKRQKLHKNAMTYQEQYQSKDFISL</sequence>
<reference evidence="2" key="1">
    <citation type="submission" date="2021-02" db="EMBL/GenBank/DDBJ databases">
        <authorList>
            <person name="Nowell W R."/>
        </authorList>
    </citation>
    <scope>NUCLEOTIDE SEQUENCE</scope>
</reference>
<dbReference type="OrthoDB" id="2499658at2759"/>
<dbReference type="Proteomes" id="UP000663872">
    <property type="component" value="Unassembled WGS sequence"/>
</dbReference>
<dbReference type="EMBL" id="CAJNYD010000281">
    <property type="protein sequence ID" value="CAF3241019.1"/>
    <property type="molecule type" value="Genomic_DNA"/>
</dbReference>
<keyword evidence="9" id="KW-1185">Reference proteome</keyword>
<feature type="domain" description="Integrase catalytic" evidence="1">
    <location>
        <begin position="132"/>
        <end position="302"/>
    </location>
</feature>
<dbReference type="Proteomes" id="UP000663873">
    <property type="component" value="Unassembled WGS sequence"/>
</dbReference>
<name>A0A817R1G2_9BILA</name>
<evidence type="ECO:0000313" key="3">
    <source>
        <dbReference type="EMBL" id="CAF3411061.1"/>
    </source>
</evidence>
<evidence type="ECO:0000313" key="7">
    <source>
        <dbReference type="EMBL" id="CAF4603330.1"/>
    </source>
</evidence>
<evidence type="ECO:0000313" key="9">
    <source>
        <dbReference type="Proteomes" id="UP000663873"/>
    </source>
</evidence>